<keyword evidence="3" id="KW-1185">Reference proteome</keyword>
<dbReference type="Proteomes" id="UP000765509">
    <property type="component" value="Unassembled WGS sequence"/>
</dbReference>
<accession>A0A9Q3H134</accession>
<dbReference type="AlphaFoldDB" id="A0A9Q3H134"/>
<organism evidence="2 3">
    <name type="scientific">Austropuccinia psidii MF-1</name>
    <dbReference type="NCBI Taxonomy" id="1389203"/>
    <lineage>
        <taxon>Eukaryota</taxon>
        <taxon>Fungi</taxon>
        <taxon>Dikarya</taxon>
        <taxon>Basidiomycota</taxon>
        <taxon>Pucciniomycotina</taxon>
        <taxon>Pucciniomycetes</taxon>
        <taxon>Pucciniales</taxon>
        <taxon>Sphaerophragmiaceae</taxon>
        <taxon>Austropuccinia</taxon>
    </lineage>
</organism>
<evidence type="ECO:0000313" key="2">
    <source>
        <dbReference type="EMBL" id="MBW0487077.1"/>
    </source>
</evidence>
<protein>
    <submittedName>
        <fullName evidence="2">Uncharacterized protein</fullName>
    </submittedName>
</protein>
<sequence>MPAQISSPERPTQFQARTQAVLTPTPREPLDGIPEVPQLRGYLVRGPITEGEVQSKKEGRGPIRSRSLSGAFGTITGLSQASFKGIGEDGEE</sequence>
<evidence type="ECO:0000256" key="1">
    <source>
        <dbReference type="SAM" id="MobiDB-lite"/>
    </source>
</evidence>
<comment type="caution">
    <text evidence="2">The sequence shown here is derived from an EMBL/GenBank/DDBJ whole genome shotgun (WGS) entry which is preliminary data.</text>
</comment>
<feature type="region of interest" description="Disordered" evidence="1">
    <location>
        <begin position="50"/>
        <end position="69"/>
    </location>
</feature>
<dbReference type="EMBL" id="AVOT02008960">
    <property type="protein sequence ID" value="MBW0487077.1"/>
    <property type="molecule type" value="Genomic_DNA"/>
</dbReference>
<reference evidence="2" key="1">
    <citation type="submission" date="2021-03" db="EMBL/GenBank/DDBJ databases">
        <title>Draft genome sequence of rust myrtle Austropuccinia psidii MF-1, a brazilian biotype.</title>
        <authorList>
            <person name="Quecine M.C."/>
            <person name="Pachon D.M.R."/>
            <person name="Bonatelli M.L."/>
            <person name="Correr F.H."/>
            <person name="Franceschini L.M."/>
            <person name="Leite T.F."/>
            <person name="Margarido G.R.A."/>
            <person name="Almeida C.A."/>
            <person name="Ferrarezi J.A."/>
            <person name="Labate C.A."/>
        </authorList>
    </citation>
    <scope>NUCLEOTIDE SEQUENCE</scope>
    <source>
        <strain evidence="2">MF-1</strain>
    </source>
</reference>
<gene>
    <name evidence="2" type="ORF">O181_026792</name>
</gene>
<proteinExistence type="predicted"/>
<evidence type="ECO:0000313" key="3">
    <source>
        <dbReference type="Proteomes" id="UP000765509"/>
    </source>
</evidence>
<name>A0A9Q3H134_9BASI</name>